<dbReference type="AlphaFoldDB" id="A0A2K3M934"/>
<comment type="caution">
    <text evidence="3">The sequence shown here is derived from an EMBL/GenBank/DDBJ whole genome shotgun (WGS) entry which is preliminary data.</text>
</comment>
<feature type="non-terminal residue" evidence="3">
    <location>
        <position position="494"/>
    </location>
</feature>
<feature type="compositionally biased region" description="Basic and acidic residues" evidence="1">
    <location>
        <begin position="226"/>
        <end position="239"/>
    </location>
</feature>
<feature type="compositionally biased region" description="Basic and acidic residues" evidence="1">
    <location>
        <begin position="160"/>
        <end position="186"/>
    </location>
</feature>
<name>A0A2K3M934_TRIPR</name>
<organism evidence="3 4">
    <name type="scientific">Trifolium pratense</name>
    <name type="common">Red clover</name>
    <dbReference type="NCBI Taxonomy" id="57577"/>
    <lineage>
        <taxon>Eukaryota</taxon>
        <taxon>Viridiplantae</taxon>
        <taxon>Streptophyta</taxon>
        <taxon>Embryophyta</taxon>
        <taxon>Tracheophyta</taxon>
        <taxon>Spermatophyta</taxon>
        <taxon>Magnoliopsida</taxon>
        <taxon>eudicotyledons</taxon>
        <taxon>Gunneridae</taxon>
        <taxon>Pentapetalae</taxon>
        <taxon>rosids</taxon>
        <taxon>fabids</taxon>
        <taxon>Fabales</taxon>
        <taxon>Fabaceae</taxon>
        <taxon>Papilionoideae</taxon>
        <taxon>50 kb inversion clade</taxon>
        <taxon>NPAAA clade</taxon>
        <taxon>Hologalegina</taxon>
        <taxon>IRL clade</taxon>
        <taxon>Trifolieae</taxon>
        <taxon>Trifolium</taxon>
    </lineage>
</organism>
<proteinExistence type="predicted"/>
<reference evidence="3 4" key="1">
    <citation type="journal article" date="2014" name="Am. J. Bot.">
        <title>Genome assembly and annotation for red clover (Trifolium pratense; Fabaceae).</title>
        <authorList>
            <person name="Istvanek J."/>
            <person name="Jaros M."/>
            <person name="Krenek A."/>
            <person name="Repkova J."/>
        </authorList>
    </citation>
    <scope>NUCLEOTIDE SEQUENCE [LARGE SCALE GENOMIC DNA]</scope>
    <source>
        <strain evidence="4">cv. Tatra</strain>
        <tissue evidence="3">Young leaves</tissue>
    </source>
</reference>
<gene>
    <name evidence="3" type="ORF">L195_g043384</name>
</gene>
<evidence type="ECO:0000313" key="3">
    <source>
        <dbReference type="EMBL" id="PNX87297.1"/>
    </source>
</evidence>
<dbReference type="InterPro" id="IPR046796">
    <property type="entry name" value="Transposase_32_dom"/>
</dbReference>
<dbReference type="EMBL" id="ASHM01053505">
    <property type="protein sequence ID" value="PNX87297.1"/>
    <property type="molecule type" value="Genomic_DNA"/>
</dbReference>
<evidence type="ECO:0000259" key="2">
    <source>
        <dbReference type="Pfam" id="PF20167"/>
    </source>
</evidence>
<accession>A0A2K3M934</accession>
<feature type="compositionally biased region" description="Acidic residues" evidence="1">
    <location>
        <begin position="212"/>
        <end position="225"/>
    </location>
</feature>
<feature type="compositionally biased region" description="Polar residues" evidence="1">
    <location>
        <begin position="145"/>
        <end position="158"/>
    </location>
</feature>
<dbReference type="Proteomes" id="UP000236291">
    <property type="component" value="Unassembled WGS sequence"/>
</dbReference>
<feature type="region of interest" description="Disordered" evidence="1">
    <location>
        <begin position="278"/>
        <end position="337"/>
    </location>
</feature>
<feature type="region of interest" description="Disordered" evidence="1">
    <location>
        <begin position="107"/>
        <end position="247"/>
    </location>
</feature>
<evidence type="ECO:0000256" key="1">
    <source>
        <dbReference type="SAM" id="MobiDB-lite"/>
    </source>
</evidence>
<reference evidence="3 4" key="2">
    <citation type="journal article" date="2017" name="Front. Plant Sci.">
        <title>Gene Classification and Mining of Molecular Markers Useful in Red Clover (Trifolium pratense) Breeding.</title>
        <authorList>
            <person name="Istvanek J."/>
            <person name="Dluhosova J."/>
            <person name="Dluhos P."/>
            <person name="Patkova L."/>
            <person name="Nedelnik J."/>
            <person name="Repkova J."/>
        </authorList>
    </citation>
    <scope>NUCLEOTIDE SEQUENCE [LARGE SCALE GENOMIC DNA]</scope>
    <source>
        <strain evidence="4">cv. Tatra</strain>
        <tissue evidence="3">Young leaves</tissue>
    </source>
</reference>
<dbReference type="Pfam" id="PF20167">
    <property type="entry name" value="Transposase_32"/>
    <property type="match status" value="1"/>
</dbReference>
<sequence>IKKTGTLGISDVENENDTGIVNKDDDNVAEKNTSNETEKTRTHVEITENSGEIENLGKTSPVETLETAAVNTVRDSEVAPDVDNSAVEKTPSDVLDETRKIVEEVVKSVSESDPLGKSDVVPDAQASLDQQVCNPDIVTEACSDSGFSSGNADETGTGSKKADQDSETNKAVETSKSDKSEETRTGEDDEGVVGSGDKEKSVSEIKDSSTESSEEESGSTEEAESDVNKVIDVDEERSKSPPLVKTYGAGVAKRLRSNSGKAIPYVSKSPVVESVKKTVKKQMYGPPRPRSKFETPVVQKKQLKRKAVENDSDYEAEKSVTKGEASGGASVGRKSMGGRKRRVALERELGKEALKCTDIVSLIEEAGLMKTVWGLGDCYEQLVREFIVNVPEDCDNPQSPEYHKVFVRGLLVNFSPSIINEFLGRDDARTPEVELTDGELAKAITNGHVKQWPKGKKVSSSKLSMKFACLNKIGTVNWVPTVHTSDISTDLARL</sequence>
<protein>
    <recommendedName>
        <fullName evidence="2">Putative plant transposon protein domain-containing protein</fullName>
    </recommendedName>
</protein>
<feature type="region of interest" description="Disordered" evidence="1">
    <location>
        <begin position="1"/>
        <end position="44"/>
    </location>
</feature>
<feature type="compositionally biased region" description="Basic and acidic residues" evidence="1">
    <location>
        <begin position="196"/>
        <end position="209"/>
    </location>
</feature>
<evidence type="ECO:0000313" key="4">
    <source>
        <dbReference type="Proteomes" id="UP000236291"/>
    </source>
</evidence>
<feature type="region of interest" description="Disordered" evidence="1">
    <location>
        <begin position="72"/>
        <end position="93"/>
    </location>
</feature>
<feature type="domain" description="Putative plant transposon protein" evidence="2">
    <location>
        <begin position="376"/>
        <end position="492"/>
    </location>
</feature>
<feature type="non-terminal residue" evidence="3">
    <location>
        <position position="1"/>
    </location>
</feature>